<keyword evidence="2" id="KW-1185">Reference proteome</keyword>
<dbReference type="AlphaFoldDB" id="A0AAW1N468"/>
<protein>
    <submittedName>
        <fullName evidence="1">Uncharacterized protein</fullName>
    </submittedName>
</protein>
<evidence type="ECO:0000313" key="1">
    <source>
        <dbReference type="EMBL" id="KAK9752735.1"/>
    </source>
</evidence>
<dbReference type="EMBL" id="JASPKY010000018">
    <property type="protein sequence ID" value="KAK9752735.1"/>
    <property type="molecule type" value="Genomic_DNA"/>
</dbReference>
<name>A0AAW1N468_POPJA</name>
<evidence type="ECO:0000313" key="2">
    <source>
        <dbReference type="Proteomes" id="UP001458880"/>
    </source>
</evidence>
<reference evidence="1 2" key="1">
    <citation type="journal article" date="2024" name="BMC Genomics">
        <title>De novo assembly and annotation of Popillia japonica's genome with initial clues to its potential as an invasive pest.</title>
        <authorList>
            <person name="Cucini C."/>
            <person name="Boschi S."/>
            <person name="Funari R."/>
            <person name="Cardaioli E."/>
            <person name="Iannotti N."/>
            <person name="Marturano G."/>
            <person name="Paoli F."/>
            <person name="Bruttini M."/>
            <person name="Carapelli A."/>
            <person name="Frati F."/>
            <person name="Nardi F."/>
        </authorList>
    </citation>
    <scope>NUCLEOTIDE SEQUENCE [LARGE SCALE GENOMIC DNA]</scope>
    <source>
        <strain evidence="1">DMR45628</strain>
    </source>
</reference>
<accession>A0AAW1N468</accession>
<organism evidence="1 2">
    <name type="scientific">Popillia japonica</name>
    <name type="common">Japanese beetle</name>
    <dbReference type="NCBI Taxonomy" id="7064"/>
    <lineage>
        <taxon>Eukaryota</taxon>
        <taxon>Metazoa</taxon>
        <taxon>Ecdysozoa</taxon>
        <taxon>Arthropoda</taxon>
        <taxon>Hexapoda</taxon>
        <taxon>Insecta</taxon>
        <taxon>Pterygota</taxon>
        <taxon>Neoptera</taxon>
        <taxon>Endopterygota</taxon>
        <taxon>Coleoptera</taxon>
        <taxon>Polyphaga</taxon>
        <taxon>Scarabaeiformia</taxon>
        <taxon>Scarabaeidae</taxon>
        <taxon>Rutelinae</taxon>
        <taxon>Popillia</taxon>
    </lineage>
</organism>
<proteinExistence type="predicted"/>
<dbReference type="Proteomes" id="UP001458880">
    <property type="component" value="Unassembled WGS sequence"/>
</dbReference>
<gene>
    <name evidence="1" type="ORF">QE152_g3931</name>
</gene>
<sequence>MLDFFGQACDVFMVINPGKTIGDKNIGQIFCQAHLKAAIVGAAIKASQKCGIEPYDPSVFNDEDFAAVETTIREYISELHALGLDNTGRDESSDNDLPLSHYMGKVAERSSTPLCQRIDEHDYVATPKETKHIIILKIKI</sequence>
<comment type="caution">
    <text evidence="1">The sequence shown here is derived from an EMBL/GenBank/DDBJ whole genome shotgun (WGS) entry which is preliminary data.</text>
</comment>